<dbReference type="Gene3D" id="2.40.170.20">
    <property type="entry name" value="TonB-dependent receptor, beta-barrel domain"/>
    <property type="match status" value="1"/>
</dbReference>
<dbReference type="InterPro" id="IPR037066">
    <property type="entry name" value="Plug_dom_sf"/>
</dbReference>
<comment type="caution">
    <text evidence="15">The sequence shown here is derived from an EMBL/GenBank/DDBJ whole genome shotgun (WGS) entry which is preliminary data.</text>
</comment>
<evidence type="ECO:0000256" key="12">
    <source>
        <dbReference type="SAM" id="SignalP"/>
    </source>
</evidence>
<keyword evidence="7 10" id="KW-0472">Membrane</keyword>
<comment type="subcellular location">
    <subcellularLocation>
        <location evidence="1 10">Cell outer membrane</location>
        <topology evidence="1 10">Multi-pass membrane protein</topology>
    </subcellularLocation>
</comment>
<evidence type="ECO:0000256" key="4">
    <source>
        <dbReference type="ARBA" id="ARBA00022692"/>
    </source>
</evidence>
<proteinExistence type="inferred from homology"/>
<evidence type="ECO:0000313" key="15">
    <source>
        <dbReference type="EMBL" id="EFY04411.1"/>
    </source>
</evidence>
<gene>
    <name evidence="15" type="ORF">HMPREF9443_01613</name>
</gene>
<evidence type="ECO:0000256" key="1">
    <source>
        <dbReference type="ARBA" id="ARBA00004571"/>
    </source>
</evidence>
<evidence type="ECO:0000256" key="7">
    <source>
        <dbReference type="ARBA" id="ARBA00023136"/>
    </source>
</evidence>
<evidence type="ECO:0000256" key="9">
    <source>
        <dbReference type="ARBA" id="ARBA00023237"/>
    </source>
</evidence>
<dbReference type="InterPro" id="IPR010917">
    <property type="entry name" value="TonB_rcpt_CS"/>
</dbReference>
<keyword evidence="6 11" id="KW-0798">TonB box</keyword>
<evidence type="ECO:0000256" key="6">
    <source>
        <dbReference type="ARBA" id="ARBA00023077"/>
    </source>
</evidence>
<dbReference type="EMBL" id="AEVN01000082">
    <property type="protein sequence ID" value="EFY04411.1"/>
    <property type="molecule type" value="Genomic_DNA"/>
</dbReference>
<evidence type="ECO:0000256" key="11">
    <source>
        <dbReference type="RuleBase" id="RU003357"/>
    </source>
</evidence>
<keyword evidence="8 15" id="KW-0675">Receptor</keyword>
<dbReference type="Gene3D" id="2.170.130.10">
    <property type="entry name" value="TonB-dependent receptor, plug domain"/>
    <property type="match status" value="1"/>
</dbReference>
<comment type="similarity">
    <text evidence="10 11">Belongs to the TonB-dependent receptor family.</text>
</comment>
<dbReference type="Pfam" id="PF00593">
    <property type="entry name" value="TonB_dep_Rec_b-barrel"/>
    <property type="match status" value="1"/>
</dbReference>
<dbReference type="InterPro" id="IPR039426">
    <property type="entry name" value="TonB-dep_rcpt-like"/>
</dbReference>
<dbReference type="PANTHER" id="PTHR30069:SF29">
    <property type="entry name" value="HEMOGLOBIN AND HEMOGLOBIN-HAPTOGLOBIN-BINDING PROTEIN 1-RELATED"/>
    <property type="match status" value="1"/>
</dbReference>
<dbReference type="PROSITE" id="PS01156">
    <property type="entry name" value="TONB_DEPENDENT_REC_2"/>
    <property type="match status" value="1"/>
</dbReference>
<keyword evidence="4 10" id="KW-0812">Transmembrane</keyword>
<dbReference type="eggNOG" id="COG4206">
    <property type="taxonomic scope" value="Bacteria"/>
</dbReference>
<dbReference type="PROSITE" id="PS52016">
    <property type="entry name" value="TONB_DEPENDENT_REC_3"/>
    <property type="match status" value="1"/>
</dbReference>
<dbReference type="HOGENOM" id="CLU_008287_18_0_9"/>
<evidence type="ECO:0000256" key="2">
    <source>
        <dbReference type="ARBA" id="ARBA00022448"/>
    </source>
</evidence>
<feature type="domain" description="TonB-dependent receptor plug" evidence="14">
    <location>
        <begin position="53"/>
        <end position="161"/>
    </location>
</feature>
<evidence type="ECO:0000256" key="10">
    <source>
        <dbReference type="PROSITE-ProRule" id="PRU01360"/>
    </source>
</evidence>
<evidence type="ECO:0000259" key="13">
    <source>
        <dbReference type="Pfam" id="PF00593"/>
    </source>
</evidence>
<feature type="chain" id="PRO_5003226640" evidence="12">
    <location>
        <begin position="30"/>
        <end position="642"/>
    </location>
</feature>
<accession>E8LFH2</accession>
<keyword evidence="5 12" id="KW-0732">Signal</keyword>
<dbReference type="AlphaFoldDB" id="E8LFH2"/>
<keyword evidence="3 10" id="KW-1134">Transmembrane beta strand</keyword>
<dbReference type="RefSeq" id="WP_009145962.1">
    <property type="nucleotide sequence ID" value="NZ_GL830916.1"/>
</dbReference>
<evidence type="ECO:0000313" key="16">
    <source>
        <dbReference type="Proteomes" id="UP000004923"/>
    </source>
</evidence>
<evidence type="ECO:0000256" key="8">
    <source>
        <dbReference type="ARBA" id="ARBA00023170"/>
    </source>
</evidence>
<dbReference type="InterPro" id="IPR000531">
    <property type="entry name" value="Beta-barrel_TonB"/>
</dbReference>
<dbReference type="InterPro" id="IPR036942">
    <property type="entry name" value="Beta-barrel_TonB_sf"/>
</dbReference>
<dbReference type="Proteomes" id="UP000004923">
    <property type="component" value="Unassembled WGS sequence"/>
</dbReference>
<reference evidence="15 16" key="1">
    <citation type="submission" date="2011-01" db="EMBL/GenBank/DDBJ databases">
        <authorList>
            <person name="Weinstock G."/>
            <person name="Sodergren E."/>
            <person name="Clifton S."/>
            <person name="Fulton L."/>
            <person name="Fulton B."/>
            <person name="Courtney L."/>
            <person name="Fronick C."/>
            <person name="Harrison M."/>
            <person name="Strong C."/>
            <person name="Farmer C."/>
            <person name="Delahaunty K."/>
            <person name="Markovic C."/>
            <person name="Hall O."/>
            <person name="Minx P."/>
            <person name="Tomlinson C."/>
            <person name="Mitreva M."/>
            <person name="Hou S."/>
            <person name="Chen J."/>
            <person name="Wollam A."/>
            <person name="Pepin K.H."/>
            <person name="Johnson M."/>
            <person name="Bhonagiri V."/>
            <person name="Zhang X."/>
            <person name="Suruliraj S."/>
            <person name="Warren W."/>
            <person name="Chinwalla A."/>
            <person name="Mardis E.R."/>
            <person name="Wilson R.K."/>
        </authorList>
    </citation>
    <scope>NUCLEOTIDE SEQUENCE [LARGE SCALE GENOMIC DNA]</scope>
    <source>
        <strain evidence="15 16">YIT 12067</strain>
    </source>
</reference>
<dbReference type="SUPFAM" id="SSF56935">
    <property type="entry name" value="Porins"/>
    <property type="match status" value="1"/>
</dbReference>
<dbReference type="PANTHER" id="PTHR30069">
    <property type="entry name" value="TONB-DEPENDENT OUTER MEMBRANE RECEPTOR"/>
    <property type="match status" value="1"/>
</dbReference>
<keyword evidence="2 10" id="KW-0813">Transport</keyword>
<protein>
    <submittedName>
        <fullName evidence="15">TonB-dependent receptor</fullName>
    </submittedName>
</protein>
<name>E8LFH2_9FIRM</name>
<feature type="signal peptide" evidence="12">
    <location>
        <begin position="1"/>
        <end position="29"/>
    </location>
</feature>
<keyword evidence="16" id="KW-1185">Reference proteome</keyword>
<organism evidence="15 16">
    <name type="scientific">Phascolarctobacterium succinatutens YIT 12067</name>
    <dbReference type="NCBI Taxonomy" id="626939"/>
    <lineage>
        <taxon>Bacteria</taxon>
        <taxon>Bacillati</taxon>
        <taxon>Bacillota</taxon>
        <taxon>Negativicutes</taxon>
        <taxon>Acidaminococcales</taxon>
        <taxon>Acidaminococcaceae</taxon>
        <taxon>Phascolarctobacterium</taxon>
    </lineage>
</organism>
<dbReference type="OrthoDB" id="337377at2"/>
<dbReference type="GO" id="GO:0015344">
    <property type="term" value="F:siderophore uptake transmembrane transporter activity"/>
    <property type="evidence" value="ECO:0007669"/>
    <property type="project" value="TreeGrafter"/>
</dbReference>
<sequence>MKKVQSLRNAVVVSLLAGTTVVWGGTAFAAEDLQEFALEDMVVTATRTESKMVDVPVNTTVISAEKIADRHYLDVADVLKDVPGATVMDTGVGAYEKKVVLNGDERVLVLVDGKRVNIDMGTMSRASYDLNQMPDVSLIERIEVVKGHGGALYGSDAVGGVVNIITKKVDHSYGKVSMGFGSHQARDAKAMYTIKEGKTGVMVAASKYKQGYHEYKDAKTEANERWPAASTYENEKVSVKLSQELSETSNLELGYDFSKFEGVRSYSTKAKSASFSNKKTNDFYAKYNWTVNDKDQGFIQLYRNKYDYYNAGDMYETDTGFEAQQNITLSDNNRLVVGASYRKAKALNATSYTAEKSINNKAVFVSDQWEFAPSWTLDAGVRYDKHSTAGSKTTWSAGLNKKFDENSHAYFNWGQVFKAPTLDDLYYYSYYYDDRNKYTYESYGNPNLKPEKGDTWTIGYGTKIADKTSVNISYFQSKLEDAIDWDTTNSDNASVSIVRNVDKQKKNGMELSVAHELNDNWDLEASYTYIRVKNNEHGSGYVRDANYIPNMYRFGVRYHDDLWNADLFLRGGSGADKSAYVDSKYMTLDMSVAYKATKDLSFYAKGYNLFNKAYAESAGIDGGTYKYPAQGRRFIIGAEYTF</sequence>
<evidence type="ECO:0000256" key="3">
    <source>
        <dbReference type="ARBA" id="ARBA00022452"/>
    </source>
</evidence>
<dbReference type="Pfam" id="PF07715">
    <property type="entry name" value="Plug"/>
    <property type="match status" value="1"/>
</dbReference>
<keyword evidence="9 10" id="KW-0998">Cell outer membrane</keyword>
<dbReference type="GO" id="GO:0009279">
    <property type="term" value="C:cell outer membrane"/>
    <property type="evidence" value="ECO:0007669"/>
    <property type="project" value="UniProtKB-SubCell"/>
</dbReference>
<dbReference type="InterPro" id="IPR012910">
    <property type="entry name" value="Plug_dom"/>
</dbReference>
<dbReference type="GO" id="GO:0044718">
    <property type="term" value="P:siderophore transmembrane transport"/>
    <property type="evidence" value="ECO:0007669"/>
    <property type="project" value="TreeGrafter"/>
</dbReference>
<feature type="domain" description="TonB-dependent receptor-like beta-barrel" evidence="13">
    <location>
        <begin position="242"/>
        <end position="609"/>
    </location>
</feature>
<dbReference type="CDD" id="cd01347">
    <property type="entry name" value="ligand_gated_channel"/>
    <property type="match status" value="1"/>
</dbReference>
<evidence type="ECO:0000256" key="5">
    <source>
        <dbReference type="ARBA" id="ARBA00022729"/>
    </source>
</evidence>
<evidence type="ECO:0000259" key="14">
    <source>
        <dbReference type="Pfam" id="PF07715"/>
    </source>
</evidence>